<dbReference type="SMART" id="SM00448">
    <property type="entry name" value="REC"/>
    <property type="match status" value="1"/>
</dbReference>
<keyword evidence="6" id="KW-1185">Reference proteome</keyword>
<keyword evidence="1" id="KW-0238">DNA-binding</keyword>
<dbReference type="CDD" id="cd06170">
    <property type="entry name" value="LuxR_C_like"/>
    <property type="match status" value="1"/>
</dbReference>
<dbReference type="InterPro" id="IPR011006">
    <property type="entry name" value="CheY-like_superfamily"/>
</dbReference>
<dbReference type="GO" id="GO:0000160">
    <property type="term" value="P:phosphorelay signal transduction system"/>
    <property type="evidence" value="ECO:0007669"/>
    <property type="project" value="InterPro"/>
</dbReference>
<dbReference type="Pfam" id="PF00196">
    <property type="entry name" value="GerE"/>
    <property type="match status" value="1"/>
</dbReference>
<reference evidence="5" key="1">
    <citation type="submission" date="2022-10" db="EMBL/GenBank/DDBJ databases">
        <title>The WGS of Solirubrobacter ginsenosidimutans DSM 21036.</title>
        <authorList>
            <person name="Jiang Z."/>
        </authorList>
    </citation>
    <scope>NUCLEOTIDE SEQUENCE</scope>
    <source>
        <strain evidence="5">DSM 21036</strain>
    </source>
</reference>
<comment type="caution">
    <text evidence="5">The sequence shown here is derived from an EMBL/GenBank/DDBJ whole genome shotgun (WGS) entry which is preliminary data.</text>
</comment>
<dbReference type="InterPro" id="IPR001789">
    <property type="entry name" value="Sig_transdc_resp-reg_receiver"/>
</dbReference>
<evidence type="ECO:0000259" key="3">
    <source>
        <dbReference type="PROSITE" id="PS50043"/>
    </source>
</evidence>
<name>A0A9X3N229_9ACTN</name>
<dbReference type="InterPro" id="IPR000792">
    <property type="entry name" value="Tscrpt_reg_LuxR_C"/>
</dbReference>
<dbReference type="SMART" id="SM00421">
    <property type="entry name" value="HTH_LUXR"/>
    <property type="match status" value="1"/>
</dbReference>
<dbReference type="PROSITE" id="PS50110">
    <property type="entry name" value="RESPONSE_REGULATORY"/>
    <property type="match status" value="1"/>
</dbReference>
<dbReference type="SUPFAM" id="SSF52172">
    <property type="entry name" value="CheY-like"/>
    <property type="match status" value="1"/>
</dbReference>
<dbReference type="InterPro" id="IPR016032">
    <property type="entry name" value="Sig_transdc_resp-reg_C-effctor"/>
</dbReference>
<feature type="modified residue" description="4-aspartylphosphate" evidence="2">
    <location>
        <position position="62"/>
    </location>
</feature>
<dbReference type="EMBL" id="JAPDOD010000085">
    <property type="protein sequence ID" value="MDA0167049.1"/>
    <property type="molecule type" value="Genomic_DNA"/>
</dbReference>
<gene>
    <name evidence="5" type="ORF">OM076_42705</name>
</gene>
<dbReference type="InterPro" id="IPR036388">
    <property type="entry name" value="WH-like_DNA-bd_sf"/>
</dbReference>
<sequence length="224" mass="24021">MQGFGDDPTQWRAVVADARGPARHALTSALRRAGVIVVAEAFDGTEAVELADYHEPDLVVIDMEVSRLDAIAATRRIKHANPGVVVILLTRGESDDLGVLGLQVGAAGCLQSDLPPMSMARAIVGALRGEAAIPRRMAMRLVEQLRAETASGEHLRPVGGPLTARQWQVLDLVCEGRSTEEIARTLSVSPETVRSHVKGVFRRLNVRSREEAAAAACRLRGLAP</sequence>
<dbReference type="Gene3D" id="3.40.50.2300">
    <property type="match status" value="1"/>
</dbReference>
<dbReference type="SUPFAM" id="SSF46894">
    <property type="entry name" value="C-terminal effector domain of the bipartite response regulators"/>
    <property type="match status" value="1"/>
</dbReference>
<keyword evidence="2" id="KW-0597">Phosphoprotein</keyword>
<evidence type="ECO:0000256" key="2">
    <source>
        <dbReference type="PROSITE-ProRule" id="PRU00169"/>
    </source>
</evidence>
<accession>A0A9X3N229</accession>
<dbReference type="PRINTS" id="PR00038">
    <property type="entry name" value="HTHLUXR"/>
</dbReference>
<dbReference type="InterPro" id="IPR039420">
    <property type="entry name" value="WalR-like"/>
</dbReference>
<dbReference type="AlphaFoldDB" id="A0A9X3N229"/>
<dbReference type="GO" id="GO:0006355">
    <property type="term" value="P:regulation of DNA-templated transcription"/>
    <property type="evidence" value="ECO:0007669"/>
    <property type="project" value="InterPro"/>
</dbReference>
<dbReference type="RefSeq" id="WP_270046301.1">
    <property type="nucleotide sequence ID" value="NZ_JAPDOD010000085.1"/>
</dbReference>
<evidence type="ECO:0000259" key="4">
    <source>
        <dbReference type="PROSITE" id="PS50110"/>
    </source>
</evidence>
<dbReference type="CDD" id="cd00156">
    <property type="entry name" value="REC"/>
    <property type="match status" value="1"/>
</dbReference>
<feature type="domain" description="HTH luxR-type" evidence="3">
    <location>
        <begin position="154"/>
        <end position="220"/>
    </location>
</feature>
<protein>
    <submittedName>
        <fullName evidence="5">Response regulator transcription factor</fullName>
    </submittedName>
</protein>
<evidence type="ECO:0000313" key="6">
    <source>
        <dbReference type="Proteomes" id="UP001149140"/>
    </source>
</evidence>
<feature type="domain" description="Response regulatory" evidence="4">
    <location>
        <begin position="12"/>
        <end position="127"/>
    </location>
</feature>
<organism evidence="5 6">
    <name type="scientific">Solirubrobacter ginsenosidimutans</name>
    <dbReference type="NCBI Taxonomy" id="490573"/>
    <lineage>
        <taxon>Bacteria</taxon>
        <taxon>Bacillati</taxon>
        <taxon>Actinomycetota</taxon>
        <taxon>Thermoleophilia</taxon>
        <taxon>Solirubrobacterales</taxon>
        <taxon>Solirubrobacteraceae</taxon>
        <taxon>Solirubrobacter</taxon>
    </lineage>
</organism>
<dbReference type="PROSITE" id="PS50043">
    <property type="entry name" value="HTH_LUXR_2"/>
    <property type="match status" value="1"/>
</dbReference>
<evidence type="ECO:0000256" key="1">
    <source>
        <dbReference type="ARBA" id="ARBA00023125"/>
    </source>
</evidence>
<proteinExistence type="predicted"/>
<dbReference type="GO" id="GO:0003677">
    <property type="term" value="F:DNA binding"/>
    <property type="evidence" value="ECO:0007669"/>
    <property type="project" value="UniProtKB-KW"/>
</dbReference>
<dbReference type="Pfam" id="PF00072">
    <property type="entry name" value="Response_reg"/>
    <property type="match status" value="1"/>
</dbReference>
<dbReference type="Gene3D" id="1.10.10.10">
    <property type="entry name" value="Winged helix-like DNA-binding domain superfamily/Winged helix DNA-binding domain"/>
    <property type="match status" value="1"/>
</dbReference>
<evidence type="ECO:0000313" key="5">
    <source>
        <dbReference type="EMBL" id="MDA0167049.1"/>
    </source>
</evidence>
<dbReference type="PANTHER" id="PTHR43214">
    <property type="entry name" value="TWO-COMPONENT RESPONSE REGULATOR"/>
    <property type="match status" value="1"/>
</dbReference>
<dbReference type="Proteomes" id="UP001149140">
    <property type="component" value="Unassembled WGS sequence"/>
</dbReference>